<dbReference type="NCBIfam" id="TIGR00756">
    <property type="entry name" value="PPR"/>
    <property type="match status" value="5"/>
</dbReference>
<evidence type="ECO:0000313" key="4">
    <source>
        <dbReference type="Proteomes" id="UP000036987"/>
    </source>
</evidence>
<protein>
    <recommendedName>
        <fullName evidence="5">Pentatricopeptide repeat-containing protein</fullName>
    </recommendedName>
</protein>
<dbReference type="InterPro" id="IPR046848">
    <property type="entry name" value="E_motif"/>
</dbReference>
<dbReference type="InterPro" id="IPR011990">
    <property type="entry name" value="TPR-like_helical_dom_sf"/>
</dbReference>
<organism evidence="3 4">
    <name type="scientific">Zostera marina</name>
    <name type="common">Eelgrass</name>
    <dbReference type="NCBI Taxonomy" id="29655"/>
    <lineage>
        <taxon>Eukaryota</taxon>
        <taxon>Viridiplantae</taxon>
        <taxon>Streptophyta</taxon>
        <taxon>Embryophyta</taxon>
        <taxon>Tracheophyta</taxon>
        <taxon>Spermatophyta</taxon>
        <taxon>Magnoliopsida</taxon>
        <taxon>Liliopsida</taxon>
        <taxon>Zosteraceae</taxon>
        <taxon>Zostera</taxon>
    </lineage>
</organism>
<dbReference type="GO" id="GO:0009451">
    <property type="term" value="P:RNA modification"/>
    <property type="evidence" value="ECO:0000318"/>
    <property type="project" value="GO_Central"/>
</dbReference>
<sequence>MALVSFSPPFHLSNISFLARSPTPSAAGFCTIPRGTNSNSSSLSITTAFDYNALIKTHTNSSLHITAVALFLQMLHSDIPPNHYTFPFLLKSVSALGSLRLGHQIHTHILKFGCFPDNIYSSTAVLDFYAKWGALGDARKLFDRIPDRNTAVWNSMITCYVQHGLLDETLDMFTAMEVDVGEEVGVSSWNSAIAGCVRRDDVNGAFDVVRIMMTRDMKPSPATFNTLLPVIPDMGHRIKELHGYVTRHLDVIDISSVDEDRLRSAIATSYAKTQYMDHACRLFQSTTVRNNQLYVALISGFLITRNIRAAFEIFREAAARSSNDSKVMSKIMLTVILPRCDDDSGTRLFKHGLEIHAYAYRHHLESHTSVSNALIAMYARKRGQGGKNAAAKAERVFEMTVNRDVITWNTIVSTNVCYGDFDRALSLFRQMISEEVRPDVYSFGSVLNACGHSSSLLQGMSLHCRIIKTGLFSSEPGCPVVDNAVVDMYAKCGSTECARKAFDEIEEKDIISWNTVISMYAYNACPDKAFSLFSQMKDQGFTPDRITFIGILTACSHSGSVNEALEYFKNMELKYRIVPDVNHYTCIVDGLCRAGKLREAYKTICTMPIEPDDCTWGVLLNGCRIHGNNIELAEIVAKRLNTKHSGYQVLLSNIYADGSKWNKKVRVRESMKEYGVKKSPGRSWIELVTGIWSFFSGRDYDELDVVSTVDSLTKQLLDEGYFLSTK</sequence>
<name>A0A0K9PK31_ZOSMR</name>
<proteinExistence type="predicted"/>
<dbReference type="OMA" id="TMILRYA"/>
<feature type="repeat" description="PPR" evidence="2">
    <location>
        <begin position="149"/>
        <end position="179"/>
    </location>
</feature>
<dbReference type="Gene3D" id="1.25.40.10">
    <property type="entry name" value="Tetratricopeptide repeat domain"/>
    <property type="match status" value="4"/>
</dbReference>
<reference evidence="4" key="1">
    <citation type="journal article" date="2016" name="Nature">
        <title>The genome of the seagrass Zostera marina reveals angiosperm adaptation to the sea.</title>
        <authorList>
            <person name="Olsen J.L."/>
            <person name="Rouze P."/>
            <person name="Verhelst B."/>
            <person name="Lin Y.-C."/>
            <person name="Bayer T."/>
            <person name="Collen J."/>
            <person name="Dattolo E."/>
            <person name="De Paoli E."/>
            <person name="Dittami S."/>
            <person name="Maumus F."/>
            <person name="Michel G."/>
            <person name="Kersting A."/>
            <person name="Lauritano C."/>
            <person name="Lohaus R."/>
            <person name="Toepel M."/>
            <person name="Tonon T."/>
            <person name="Vanneste K."/>
            <person name="Amirebrahimi M."/>
            <person name="Brakel J."/>
            <person name="Bostroem C."/>
            <person name="Chovatia M."/>
            <person name="Grimwood J."/>
            <person name="Jenkins J.W."/>
            <person name="Jueterbock A."/>
            <person name="Mraz A."/>
            <person name="Stam W.T."/>
            <person name="Tice H."/>
            <person name="Bornberg-Bauer E."/>
            <person name="Green P.J."/>
            <person name="Pearson G.A."/>
            <person name="Procaccini G."/>
            <person name="Duarte C.M."/>
            <person name="Schmutz J."/>
            <person name="Reusch T.B.H."/>
            <person name="Van de Peer Y."/>
        </authorList>
    </citation>
    <scope>NUCLEOTIDE SEQUENCE [LARGE SCALE GENOMIC DNA]</scope>
    <source>
        <strain evidence="4">cv. Finnish</strain>
    </source>
</reference>
<dbReference type="GO" id="GO:0003723">
    <property type="term" value="F:RNA binding"/>
    <property type="evidence" value="ECO:0007669"/>
    <property type="project" value="InterPro"/>
</dbReference>
<dbReference type="OrthoDB" id="185373at2759"/>
<evidence type="ECO:0008006" key="5">
    <source>
        <dbReference type="Google" id="ProtNLM"/>
    </source>
</evidence>
<dbReference type="FunFam" id="1.25.40.10:FF:000184">
    <property type="entry name" value="Pentatricopeptide repeat-containing protein, chloroplastic"/>
    <property type="match status" value="1"/>
</dbReference>
<dbReference type="InterPro" id="IPR002885">
    <property type="entry name" value="PPR_rpt"/>
</dbReference>
<feature type="repeat" description="PPR" evidence="2">
    <location>
        <begin position="509"/>
        <end position="543"/>
    </location>
</feature>
<gene>
    <name evidence="3" type="ORF">ZOSMA_214G00060</name>
</gene>
<evidence type="ECO:0000256" key="2">
    <source>
        <dbReference type="PROSITE-ProRule" id="PRU00708"/>
    </source>
</evidence>
<dbReference type="PANTHER" id="PTHR47926">
    <property type="entry name" value="PENTATRICOPEPTIDE REPEAT-CONTAINING PROTEIN"/>
    <property type="match status" value="1"/>
</dbReference>
<dbReference type="AlphaFoldDB" id="A0A0K9PK31"/>
<dbReference type="PANTHER" id="PTHR47926:SF452">
    <property type="entry name" value="PENTATRICOPEPTIDE REPEAT-CONTAINING PROTEIN"/>
    <property type="match status" value="1"/>
</dbReference>
<evidence type="ECO:0000256" key="1">
    <source>
        <dbReference type="ARBA" id="ARBA00022737"/>
    </source>
</evidence>
<dbReference type="InterPro" id="IPR046960">
    <property type="entry name" value="PPR_At4g14850-like_plant"/>
</dbReference>
<dbReference type="Proteomes" id="UP000036987">
    <property type="component" value="Unassembled WGS sequence"/>
</dbReference>
<evidence type="ECO:0000313" key="3">
    <source>
        <dbReference type="EMBL" id="KMZ69418.1"/>
    </source>
</evidence>
<dbReference type="Pfam" id="PF01535">
    <property type="entry name" value="PPR"/>
    <property type="match status" value="2"/>
</dbReference>
<dbReference type="Pfam" id="PF12854">
    <property type="entry name" value="PPR_1"/>
    <property type="match status" value="1"/>
</dbReference>
<keyword evidence="4" id="KW-1185">Reference proteome</keyword>
<dbReference type="Pfam" id="PF20431">
    <property type="entry name" value="E_motif"/>
    <property type="match status" value="1"/>
</dbReference>
<comment type="caution">
    <text evidence="3">The sequence shown here is derived from an EMBL/GenBank/DDBJ whole genome shotgun (WGS) entry which is preliminary data.</text>
</comment>
<accession>A0A0K9PK31</accession>
<feature type="repeat" description="PPR" evidence="2">
    <location>
        <begin position="404"/>
        <end position="438"/>
    </location>
</feature>
<dbReference type="Pfam" id="PF13041">
    <property type="entry name" value="PPR_2"/>
    <property type="match status" value="2"/>
</dbReference>
<keyword evidence="1" id="KW-0677">Repeat</keyword>
<feature type="repeat" description="PPR" evidence="2">
    <location>
        <begin position="185"/>
        <end position="219"/>
    </location>
</feature>
<dbReference type="PROSITE" id="PS51375">
    <property type="entry name" value="PPR"/>
    <property type="match status" value="4"/>
</dbReference>
<dbReference type="FunFam" id="1.25.40.10:FF:000344">
    <property type="entry name" value="Pentatricopeptide repeat-containing protein"/>
    <property type="match status" value="1"/>
</dbReference>
<dbReference type="EMBL" id="LFYR01000769">
    <property type="protein sequence ID" value="KMZ69418.1"/>
    <property type="molecule type" value="Genomic_DNA"/>
</dbReference>